<dbReference type="CDD" id="cd04725">
    <property type="entry name" value="OMP_decarboxylase_like"/>
    <property type="match status" value="1"/>
</dbReference>
<evidence type="ECO:0000256" key="8">
    <source>
        <dbReference type="PIRSR" id="PIRSR614732-2"/>
    </source>
</evidence>
<evidence type="ECO:0000256" key="4">
    <source>
        <dbReference type="ARBA" id="ARBA00022975"/>
    </source>
</evidence>
<dbReference type="UniPathway" id="UPA00070">
    <property type="reaction ID" value="UER00120"/>
</dbReference>
<dbReference type="Proteomes" id="UP000485484">
    <property type="component" value="Unassembled WGS sequence"/>
</dbReference>
<sequence length="225" mass="23882">MTEQERIIVALDYQRLDEALSLVDRLAGAASFFKVGLELFAGAGPEAVRELKDRGQRVFLDLKFFDIPNTSARASRQAVRLGVDLFNLHLLAGVEVLQAAAAAAREEAAKLGVAPPRLLGVTILTSSQGEAAPVSELVLRLAERARRSGLDGVVASPREAAGLRARFGADFLLVCPGIRPVGAAAADQKRVLSAREARQAGADYLVVGRPISSAPDPRAAFLSLF</sequence>
<dbReference type="InterPro" id="IPR011060">
    <property type="entry name" value="RibuloseP-bd_barrel"/>
</dbReference>
<evidence type="ECO:0000256" key="3">
    <source>
        <dbReference type="ARBA" id="ARBA00022793"/>
    </source>
</evidence>
<keyword evidence="3 6" id="KW-0210">Decarboxylase</keyword>
<feature type="binding site" evidence="6 8">
    <location>
        <position position="208"/>
    </location>
    <ligand>
        <name>substrate</name>
    </ligand>
</feature>
<dbReference type="NCBIfam" id="TIGR01740">
    <property type="entry name" value="pyrF"/>
    <property type="match status" value="1"/>
</dbReference>
<proteinExistence type="inferred from homology"/>
<feature type="binding site" evidence="6">
    <location>
        <begin position="61"/>
        <end position="70"/>
    </location>
    <ligand>
        <name>substrate</name>
    </ligand>
</feature>
<dbReference type="SUPFAM" id="SSF51366">
    <property type="entry name" value="Ribulose-phoshate binding barrel"/>
    <property type="match status" value="1"/>
</dbReference>
<dbReference type="NCBIfam" id="NF001273">
    <property type="entry name" value="PRK00230.1"/>
    <property type="match status" value="1"/>
</dbReference>
<feature type="active site" description="For OMPdecase activity" evidence="7">
    <location>
        <position position="66"/>
    </location>
</feature>
<dbReference type="GO" id="GO:0006207">
    <property type="term" value="P:'de novo' pyrimidine nucleobase biosynthetic process"/>
    <property type="evidence" value="ECO:0007669"/>
    <property type="project" value="InterPro"/>
</dbReference>
<dbReference type="GO" id="GO:0044205">
    <property type="term" value="P:'de novo' UMP biosynthetic process"/>
    <property type="evidence" value="ECO:0007669"/>
    <property type="project" value="UniProtKB-UniRule"/>
</dbReference>
<evidence type="ECO:0000256" key="1">
    <source>
        <dbReference type="ARBA" id="ARBA00002356"/>
    </source>
</evidence>
<dbReference type="EMBL" id="MWAK01000051">
    <property type="protein sequence ID" value="OPZ93008.1"/>
    <property type="molecule type" value="Genomic_DNA"/>
</dbReference>
<accession>A0A1V5MIE6</accession>
<feature type="binding site" evidence="6 8">
    <location>
        <position position="188"/>
    </location>
    <ligand>
        <name>substrate</name>
    </ligand>
</feature>
<feature type="binding site" evidence="6 8">
    <location>
        <position position="179"/>
    </location>
    <ligand>
        <name>substrate</name>
    </ligand>
</feature>
<feature type="domain" description="Orotidine 5'-phosphate decarboxylase" evidence="9">
    <location>
        <begin position="6"/>
        <end position="224"/>
    </location>
</feature>
<evidence type="ECO:0000256" key="2">
    <source>
        <dbReference type="ARBA" id="ARBA00004861"/>
    </source>
</evidence>
<evidence type="ECO:0000313" key="10">
    <source>
        <dbReference type="EMBL" id="OPZ93008.1"/>
    </source>
</evidence>
<comment type="similarity">
    <text evidence="6">Belongs to the OMP decarboxylase family. Type 1 subfamily.</text>
</comment>
<evidence type="ECO:0000256" key="7">
    <source>
        <dbReference type="PIRSR" id="PIRSR614732-1"/>
    </source>
</evidence>
<dbReference type="InterPro" id="IPR014732">
    <property type="entry name" value="OMPdecase"/>
</dbReference>
<organism evidence="10">
    <name type="scientific">candidate division TA06 bacterium ADurb.Bin417</name>
    <dbReference type="NCBI Taxonomy" id="1852828"/>
    <lineage>
        <taxon>Bacteria</taxon>
        <taxon>Bacteria division TA06</taxon>
    </lineage>
</organism>
<feature type="binding site" evidence="6 8">
    <location>
        <position position="12"/>
    </location>
    <ligand>
        <name>substrate</name>
    </ligand>
</feature>
<feature type="active site" description="Proton donor" evidence="6">
    <location>
        <position position="63"/>
    </location>
</feature>
<evidence type="ECO:0000256" key="6">
    <source>
        <dbReference type="HAMAP-Rule" id="MF_01200"/>
    </source>
</evidence>
<name>A0A1V5MIE6_UNCT6</name>
<dbReference type="InterPro" id="IPR013785">
    <property type="entry name" value="Aldolase_TIM"/>
</dbReference>
<feature type="binding site" evidence="6 8">
    <location>
        <position position="209"/>
    </location>
    <ligand>
        <name>substrate</name>
    </ligand>
</feature>
<feature type="binding site" evidence="6 8">
    <location>
        <position position="125"/>
    </location>
    <ligand>
        <name>substrate</name>
    </ligand>
</feature>
<dbReference type="PANTHER" id="PTHR32119">
    <property type="entry name" value="OROTIDINE 5'-PHOSPHATE DECARBOXYLASE"/>
    <property type="match status" value="1"/>
</dbReference>
<reference evidence="10" key="1">
    <citation type="submission" date="2017-02" db="EMBL/GenBank/DDBJ databases">
        <title>Delving into the versatile metabolic prowess of the omnipresent phylum Bacteroidetes.</title>
        <authorList>
            <person name="Nobu M.K."/>
            <person name="Mei R."/>
            <person name="Narihiro T."/>
            <person name="Kuroda K."/>
            <person name="Liu W.-T."/>
        </authorList>
    </citation>
    <scope>NUCLEOTIDE SEQUENCE</scope>
    <source>
        <strain evidence="10">ADurb.Bin417</strain>
    </source>
</reference>
<feature type="binding site" evidence="6 8">
    <location>
        <position position="34"/>
    </location>
    <ligand>
        <name>substrate</name>
    </ligand>
</feature>
<feature type="active site" description="For OMPdecase activity" evidence="7">
    <location>
        <position position="63"/>
    </location>
</feature>
<dbReference type="PANTHER" id="PTHR32119:SF2">
    <property type="entry name" value="OROTIDINE 5'-PHOSPHATE DECARBOXYLASE"/>
    <property type="match status" value="1"/>
</dbReference>
<keyword evidence="4 6" id="KW-0665">Pyrimidine biosynthesis</keyword>
<dbReference type="EC" id="4.1.1.23" evidence="6"/>
<protein>
    <recommendedName>
        <fullName evidence="6">Orotidine 5'-phosphate decarboxylase</fullName>
        <ecNumber evidence="6">4.1.1.23</ecNumber>
    </recommendedName>
    <alternativeName>
        <fullName evidence="6">OMP decarboxylase</fullName>
        <shortName evidence="6">OMPDCase</shortName>
        <shortName evidence="6">OMPdecase</shortName>
    </alternativeName>
</protein>
<dbReference type="GO" id="GO:0004590">
    <property type="term" value="F:orotidine-5'-phosphate decarboxylase activity"/>
    <property type="evidence" value="ECO:0007669"/>
    <property type="project" value="UniProtKB-UniRule"/>
</dbReference>
<dbReference type="Gene3D" id="3.20.20.70">
    <property type="entry name" value="Aldolase class I"/>
    <property type="match status" value="1"/>
</dbReference>
<keyword evidence="5 6" id="KW-0456">Lyase</keyword>
<dbReference type="InterPro" id="IPR001754">
    <property type="entry name" value="OMPdeCOase_dom"/>
</dbReference>
<evidence type="ECO:0000259" key="9">
    <source>
        <dbReference type="SMART" id="SM00934"/>
    </source>
</evidence>
<dbReference type="GO" id="GO:0005829">
    <property type="term" value="C:cytosol"/>
    <property type="evidence" value="ECO:0007669"/>
    <property type="project" value="TreeGrafter"/>
</dbReference>
<dbReference type="AlphaFoldDB" id="A0A1V5MIE6"/>
<dbReference type="SMART" id="SM00934">
    <property type="entry name" value="OMPdecase"/>
    <property type="match status" value="1"/>
</dbReference>
<dbReference type="HAMAP" id="MF_01200_B">
    <property type="entry name" value="OMPdecase_type1_B"/>
    <property type="match status" value="1"/>
</dbReference>
<comment type="caution">
    <text evidence="10">The sequence shown here is derived from an EMBL/GenBank/DDBJ whole genome shotgun (WGS) entry which is preliminary data.</text>
</comment>
<feature type="active site" description="For OMPdecase activity" evidence="7">
    <location>
        <position position="61"/>
    </location>
</feature>
<comment type="subunit">
    <text evidence="6">Homodimer.</text>
</comment>
<comment type="catalytic activity">
    <reaction evidence="6">
        <text>orotidine 5'-phosphate + H(+) = UMP + CO2</text>
        <dbReference type="Rhea" id="RHEA:11596"/>
        <dbReference type="ChEBI" id="CHEBI:15378"/>
        <dbReference type="ChEBI" id="CHEBI:16526"/>
        <dbReference type="ChEBI" id="CHEBI:57538"/>
        <dbReference type="ChEBI" id="CHEBI:57865"/>
        <dbReference type="EC" id="4.1.1.23"/>
    </reaction>
</comment>
<dbReference type="Pfam" id="PF00215">
    <property type="entry name" value="OMPdecase"/>
    <property type="match status" value="1"/>
</dbReference>
<evidence type="ECO:0000256" key="5">
    <source>
        <dbReference type="ARBA" id="ARBA00023239"/>
    </source>
</evidence>
<gene>
    <name evidence="6 10" type="primary">pyrF</name>
    <name evidence="10" type="ORF">BWY73_00532</name>
</gene>
<dbReference type="InterPro" id="IPR047596">
    <property type="entry name" value="OMPdecase_bac"/>
</dbReference>
<comment type="pathway">
    <text evidence="2 6">Pyrimidine metabolism; UMP biosynthesis via de novo pathway; UMP from orotate: step 2/2.</text>
</comment>
<comment type="function">
    <text evidence="1 6">Catalyzes the decarboxylation of orotidine 5'-monophosphate (OMP) to uridine 5'-monophosphate (UMP).</text>
</comment>